<dbReference type="Proteomes" id="UP000805193">
    <property type="component" value="Unassembled WGS sequence"/>
</dbReference>
<dbReference type="EMBL" id="JABSTQ010009451">
    <property type="protein sequence ID" value="KAG0429056.1"/>
    <property type="molecule type" value="Genomic_DNA"/>
</dbReference>
<comment type="caution">
    <text evidence="1">The sequence shown here is derived from an EMBL/GenBank/DDBJ whole genome shotgun (WGS) entry which is preliminary data.</text>
</comment>
<sequence length="500" mass="56943">MLGNGTREASLHLTSDTLTPCNRTRALPGAQSTSSHVGNAPEDASLPESNRMDTDRTLSDEETAVNDEEGWTPYTRRKPQRKIEPSQLRTERISRPHYILSIRPLNKTHVHNIPKQAITTALELTARNWQISNLALYRYDPVANCVKVTVRDEQHADKLSKLTTLTGKTQGKERTYAVQIERMPDRRPKGSKGVIKVRPDQSLDYIMDHLRCETATILDAKRLGKSDMLLITFDTEKPPYKIVFDYELVRVYDYRPKHIVCFNCHGLDHIAKHCPEDSVCRDCGRPQHPPDPDCIGDLFCVACQKPGHISLNSACPSRLIQAPPEATTRNENSKAVTWATVAKSKTTSDQPKPQVNEYQRQIDELRRENQQLRIKLEQLATQLSTQSSVSGEIVTETTSSTTQRKPRSRTRTPRARSSTPKRRPMPKVSMPTNDMSIAQILGILRQERHTESRKLESSFREELTTLTTTFHEQLEAVMTELRQITQRDDVKRRKLPTEGK</sequence>
<evidence type="ECO:0000313" key="1">
    <source>
        <dbReference type="EMBL" id="KAG0429056.1"/>
    </source>
</evidence>
<accession>A0AC60Q7D9</accession>
<keyword evidence="2" id="KW-1185">Reference proteome</keyword>
<name>A0AC60Q7D9_IXOPE</name>
<gene>
    <name evidence="1" type="ORF">HPB47_023992</name>
</gene>
<proteinExistence type="predicted"/>
<protein>
    <submittedName>
        <fullName evidence="1">Uncharacterized protein</fullName>
    </submittedName>
</protein>
<evidence type="ECO:0000313" key="2">
    <source>
        <dbReference type="Proteomes" id="UP000805193"/>
    </source>
</evidence>
<organism evidence="1 2">
    <name type="scientific">Ixodes persulcatus</name>
    <name type="common">Taiga tick</name>
    <dbReference type="NCBI Taxonomy" id="34615"/>
    <lineage>
        <taxon>Eukaryota</taxon>
        <taxon>Metazoa</taxon>
        <taxon>Ecdysozoa</taxon>
        <taxon>Arthropoda</taxon>
        <taxon>Chelicerata</taxon>
        <taxon>Arachnida</taxon>
        <taxon>Acari</taxon>
        <taxon>Parasitiformes</taxon>
        <taxon>Ixodida</taxon>
        <taxon>Ixodoidea</taxon>
        <taxon>Ixodidae</taxon>
        <taxon>Ixodinae</taxon>
        <taxon>Ixodes</taxon>
    </lineage>
</organism>
<reference evidence="1 2" key="1">
    <citation type="journal article" date="2020" name="Cell">
        <title>Large-Scale Comparative Analyses of Tick Genomes Elucidate Their Genetic Diversity and Vector Capacities.</title>
        <authorList>
            <consortium name="Tick Genome and Microbiome Consortium (TIGMIC)"/>
            <person name="Jia N."/>
            <person name="Wang J."/>
            <person name="Shi W."/>
            <person name="Du L."/>
            <person name="Sun Y."/>
            <person name="Zhan W."/>
            <person name="Jiang J.F."/>
            <person name="Wang Q."/>
            <person name="Zhang B."/>
            <person name="Ji P."/>
            <person name="Bell-Sakyi L."/>
            <person name="Cui X.M."/>
            <person name="Yuan T.T."/>
            <person name="Jiang B.G."/>
            <person name="Yang W.F."/>
            <person name="Lam T.T."/>
            <person name="Chang Q.C."/>
            <person name="Ding S.J."/>
            <person name="Wang X.J."/>
            <person name="Zhu J.G."/>
            <person name="Ruan X.D."/>
            <person name="Zhao L."/>
            <person name="Wei J.T."/>
            <person name="Ye R.Z."/>
            <person name="Que T.C."/>
            <person name="Du C.H."/>
            <person name="Zhou Y.H."/>
            <person name="Cheng J.X."/>
            <person name="Dai P.F."/>
            <person name="Guo W.B."/>
            <person name="Han X.H."/>
            <person name="Huang E.J."/>
            <person name="Li L.F."/>
            <person name="Wei W."/>
            <person name="Gao Y.C."/>
            <person name="Liu J.Z."/>
            <person name="Shao H.Z."/>
            <person name="Wang X."/>
            <person name="Wang C.C."/>
            <person name="Yang T.C."/>
            <person name="Huo Q.B."/>
            <person name="Li W."/>
            <person name="Chen H.Y."/>
            <person name="Chen S.E."/>
            <person name="Zhou L.G."/>
            <person name="Ni X.B."/>
            <person name="Tian J.H."/>
            <person name="Sheng Y."/>
            <person name="Liu T."/>
            <person name="Pan Y.S."/>
            <person name="Xia L.Y."/>
            <person name="Li J."/>
            <person name="Zhao F."/>
            <person name="Cao W.C."/>
        </authorList>
    </citation>
    <scope>NUCLEOTIDE SEQUENCE [LARGE SCALE GENOMIC DNA]</scope>
    <source>
        <strain evidence="1">Iper-2018</strain>
    </source>
</reference>